<proteinExistence type="predicted"/>
<keyword evidence="2" id="KW-0012">Acyltransferase</keyword>
<dbReference type="PANTHER" id="PTHR10434">
    <property type="entry name" value="1-ACYL-SN-GLYCEROL-3-PHOSPHATE ACYLTRANSFERASE"/>
    <property type="match status" value="1"/>
</dbReference>
<name>A0A1Y3PRV2_9BACI</name>
<evidence type="ECO:0000256" key="1">
    <source>
        <dbReference type="ARBA" id="ARBA00022679"/>
    </source>
</evidence>
<dbReference type="Proteomes" id="UP000196475">
    <property type="component" value="Unassembled WGS sequence"/>
</dbReference>
<dbReference type="Pfam" id="PF01553">
    <property type="entry name" value="Acyltransferase"/>
    <property type="match status" value="1"/>
</dbReference>
<accession>A0A1Y3PRV2</accession>
<dbReference type="GO" id="GO:0003841">
    <property type="term" value="F:1-acylglycerol-3-phosphate O-acyltransferase activity"/>
    <property type="evidence" value="ECO:0007669"/>
    <property type="project" value="TreeGrafter"/>
</dbReference>
<evidence type="ECO:0000259" key="3">
    <source>
        <dbReference type="SMART" id="SM00563"/>
    </source>
</evidence>
<dbReference type="SMART" id="SM00563">
    <property type="entry name" value="PlsC"/>
    <property type="match status" value="1"/>
</dbReference>
<dbReference type="AlphaFoldDB" id="A0A1Y3PRV2"/>
<organism evidence="4 5">
    <name type="scientific">Bacillus thermozeamaize</name>
    <dbReference type="NCBI Taxonomy" id="230954"/>
    <lineage>
        <taxon>Bacteria</taxon>
        <taxon>Bacillati</taxon>
        <taxon>Bacillota</taxon>
        <taxon>Bacilli</taxon>
        <taxon>Bacillales</taxon>
        <taxon>Bacillaceae</taxon>
        <taxon>Bacillus</taxon>
    </lineage>
</organism>
<reference evidence="5" key="1">
    <citation type="submission" date="2016-06" db="EMBL/GenBank/DDBJ databases">
        <authorList>
            <person name="Nascimento L."/>
            <person name="Pereira R.V."/>
            <person name="Martins L.F."/>
            <person name="Quaggio R.B."/>
            <person name="Silva A.M."/>
            <person name="Setubal J.C."/>
        </authorList>
    </citation>
    <scope>NUCLEOTIDE SEQUENCE [LARGE SCALE GENOMIC DNA]</scope>
</reference>
<evidence type="ECO:0000313" key="5">
    <source>
        <dbReference type="Proteomes" id="UP000196475"/>
    </source>
</evidence>
<dbReference type="CDD" id="cd07989">
    <property type="entry name" value="LPLAT_AGPAT-like"/>
    <property type="match status" value="1"/>
</dbReference>
<evidence type="ECO:0000313" key="4">
    <source>
        <dbReference type="EMBL" id="OUM89754.1"/>
    </source>
</evidence>
<comment type="caution">
    <text evidence="4">The sequence shown here is derived from an EMBL/GenBank/DDBJ whole genome shotgun (WGS) entry which is preliminary data.</text>
</comment>
<dbReference type="InterPro" id="IPR002123">
    <property type="entry name" value="Plipid/glycerol_acylTrfase"/>
</dbReference>
<dbReference type="PANTHER" id="PTHR10434:SF11">
    <property type="entry name" value="1-ACYL-SN-GLYCEROL-3-PHOSPHATE ACYLTRANSFERASE"/>
    <property type="match status" value="1"/>
</dbReference>
<feature type="domain" description="Phospholipid/glycerol acyltransferase" evidence="3">
    <location>
        <begin position="29"/>
        <end position="141"/>
    </location>
</feature>
<protein>
    <recommendedName>
        <fullName evidence="3">Phospholipid/glycerol acyltransferase domain-containing protein</fullName>
    </recommendedName>
</protein>
<gene>
    <name evidence="4" type="ORF">BAA01_02870</name>
</gene>
<dbReference type="SUPFAM" id="SSF69593">
    <property type="entry name" value="Glycerol-3-phosphate (1)-acyltransferase"/>
    <property type="match status" value="1"/>
</dbReference>
<evidence type="ECO:0000256" key="2">
    <source>
        <dbReference type="ARBA" id="ARBA00023315"/>
    </source>
</evidence>
<sequence length="200" mass="22119">MRWLAWLFFKVIFRLEVHGRHHIPRKGPVLLYANHLSNWDPPILAVIVPRRVHFMAKEELFRNPLLAMLIRAFGAFPVKRGTADVGAVKRGLQILRDGGVFILFPEGHRSKTGKLGKPFPGAALFALKTEVTPVPVLLSGTYRLFGKVKVTVLPPVDVSSLSAGRAGSKQLEEVAELMMEPIRNAQALAQTTSPPTSRST</sequence>
<keyword evidence="1" id="KW-0808">Transferase</keyword>
<dbReference type="GO" id="GO:0006654">
    <property type="term" value="P:phosphatidic acid biosynthetic process"/>
    <property type="evidence" value="ECO:0007669"/>
    <property type="project" value="TreeGrafter"/>
</dbReference>
<dbReference type="EMBL" id="LZRT01000036">
    <property type="protein sequence ID" value="OUM89754.1"/>
    <property type="molecule type" value="Genomic_DNA"/>
</dbReference>